<proteinExistence type="predicted"/>
<dbReference type="InterPro" id="IPR036388">
    <property type="entry name" value="WH-like_DNA-bd_sf"/>
</dbReference>
<sequence length="203" mass="22528">MINFEVLGRVTAWRENRVAKLQPVQQLLLARLVVAGGREVSRAELERAVWDGAEPETGLKRVAHEVRFQLRALLPEDAPDPLPATAAGYVLPMDEDGADALRFAARLRAARDADAGETVPLLRAALREWGANASGLYGGQPLAGLGGAWAEQTRSALRSAYRDARFRCVQADMREHRYEQLVWECDRLATDLDALHDEDFVEL</sequence>
<dbReference type="EMBL" id="RBWU01000002">
    <property type="protein sequence ID" value="RKS77130.1"/>
    <property type="molecule type" value="Genomic_DNA"/>
</dbReference>
<dbReference type="Gene3D" id="1.10.10.10">
    <property type="entry name" value="Winged helix-like DNA-binding domain superfamily/Winged helix DNA-binding domain"/>
    <property type="match status" value="1"/>
</dbReference>
<dbReference type="Proteomes" id="UP000274601">
    <property type="component" value="Unassembled WGS sequence"/>
</dbReference>
<comment type="caution">
    <text evidence="1">The sequence shown here is derived from an EMBL/GenBank/DDBJ whole genome shotgun (WGS) entry which is preliminary data.</text>
</comment>
<reference evidence="1 2" key="1">
    <citation type="submission" date="2018-10" db="EMBL/GenBank/DDBJ databases">
        <title>Genomic Encyclopedia of Archaeal and Bacterial Type Strains, Phase II (KMG-II): from individual species to whole genera.</title>
        <authorList>
            <person name="Goeker M."/>
        </authorList>
    </citation>
    <scope>NUCLEOTIDE SEQUENCE [LARGE SCALE GENOMIC DNA]</scope>
    <source>
        <strain evidence="1 2">DSM 43383</strain>
    </source>
</reference>
<dbReference type="Gene3D" id="1.25.40.10">
    <property type="entry name" value="Tetratricopeptide repeat domain"/>
    <property type="match status" value="1"/>
</dbReference>
<dbReference type="GO" id="GO:0006355">
    <property type="term" value="P:regulation of DNA-templated transcription"/>
    <property type="evidence" value="ECO:0007669"/>
    <property type="project" value="InterPro"/>
</dbReference>
<dbReference type="InterPro" id="IPR016032">
    <property type="entry name" value="Sig_transdc_resp-reg_C-effctor"/>
</dbReference>
<dbReference type="PANTHER" id="PTHR35807">
    <property type="entry name" value="TRANSCRIPTIONAL REGULATOR REDD-RELATED"/>
    <property type="match status" value="1"/>
</dbReference>
<keyword evidence="2" id="KW-1185">Reference proteome</keyword>
<accession>A0A495QUF6</accession>
<evidence type="ECO:0000313" key="2">
    <source>
        <dbReference type="Proteomes" id="UP000274601"/>
    </source>
</evidence>
<dbReference type="RefSeq" id="WP_170180603.1">
    <property type="nucleotide sequence ID" value="NZ_RBWU01000002.1"/>
</dbReference>
<dbReference type="SUPFAM" id="SSF46894">
    <property type="entry name" value="C-terminal effector domain of the bipartite response regulators"/>
    <property type="match status" value="1"/>
</dbReference>
<dbReference type="InterPro" id="IPR051677">
    <property type="entry name" value="AfsR-DnrI-RedD_regulator"/>
</dbReference>
<organism evidence="1 2">
    <name type="scientific">Actinomadura pelletieri DSM 43383</name>
    <dbReference type="NCBI Taxonomy" id="1120940"/>
    <lineage>
        <taxon>Bacteria</taxon>
        <taxon>Bacillati</taxon>
        <taxon>Actinomycetota</taxon>
        <taxon>Actinomycetes</taxon>
        <taxon>Streptosporangiales</taxon>
        <taxon>Thermomonosporaceae</taxon>
        <taxon>Actinomadura</taxon>
    </lineage>
</organism>
<protein>
    <recommendedName>
        <fullName evidence="3">Transcriptional regulator</fullName>
    </recommendedName>
</protein>
<evidence type="ECO:0000313" key="1">
    <source>
        <dbReference type="EMBL" id="RKS77130.1"/>
    </source>
</evidence>
<evidence type="ECO:0008006" key="3">
    <source>
        <dbReference type="Google" id="ProtNLM"/>
    </source>
</evidence>
<name>A0A495QUF6_9ACTN</name>
<gene>
    <name evidence="1" type="ORF">BZB76_2504</name>
</gene>
<dbReference type="GO" id="GO:0003677">
    <property type="term" value="F:DNA binding"/>
    <property type="evidence" value="ECO:0007669"/>
    <property type="project" value="InterPro"/>
</dbReference>
<dbReference type="AlphaFoldDB" id="A0A495QUF6"/>
<dbReference type="InterPro" id="IPR011990">
    <property type="entry name" value="TPR-like_helical_dom_sf"/>
</dbReference>
<dbReference type="PANTHER" id="PTHR35807:SF1">
    <property type="entry name" value="TRANSCRIPTIONAL REGULATOR REDD"/>
    <property type="match status" value="1"/>
</dbReference>